<dbReference type="InterPro" id="IPR049054">
    <property type="entry name" value="CN_hydtase_beta-like_N"/>
</dbReference>
<evidence type="ECO:0000313" key="5">
    <source>
        <dbReference type="Proteomes" id="UP000822331"/>
    </source>
</evidence>
<evidence type="ECO:0000259" key="1">
    <source>
        <dbReference type="Pfam" id="PF21006"/>
    </source>
</evidence>
<dbReference type="RefSeq" id="WP_065700940.1">
    <property type="nucleotide sequence ID" value="NZ_CP049208.1"/>
</dbReference>
<dbReference type="AlphaFoldDB" id="A0AAE7R8R5"/>
<dbReference type="InterPro" id="IPR042262">
    <property type="entry name" value="CN_hydtase_beta_C"/>
</dbReference>
<dbReference type="KEGG" id="arui:G6M88_23265"/>
<organism evidence="3 4">
    <name type="scientific">Agrobacterium rubi</name>
    <dbReference type="NCBI Taxonomy" id="28099"/>
    <lineage>
        <taxon>Bacteria</taxon>
        <taxon>Pseudomonadati</taxon>
        <taxon>Pseudomonadota</taxon>
        <taxon>Alphaproteobacteria</taxon>
        <taxon>Hyphomicrobiales</taxon>
        <taxon>Rhizobiaceae</taxon>
        <taxon>Rhizobium/Agrobacterium group</taxon>
        <taxon>Agrobacterium</taxon>
    </lineage>
</organism>
<feature type="domain" description="Nitrile hydratase beta subunit-like N-terminal" evidence="1">
    <location>
        <begin position="14"/>
        <end position="100"/>
    </location>
</feature>
<geneLocation type="plasmid" evidence="3 4">
    <name>pW2_73_1</name>
</geneLocation>
<dbReference type="Pfam" id="PF21006">
    <property type="entry name" value="NHase_beta_N"/>
    <property type="match status" value="1"/>
</dbReference>
<dbReference type="EMBL" id="JAAMCP010000017">
    <property type="protein sequence ID" value="NTF39783.1"/>
    <property type="molecule type" value="Genomic_DNA"/>
</dbReference>
<dbReference type="NCBIfam" id="TIGR03889">
    <property type="entry name" value="nitrile_acc"/>
    <property type="match status" value="1"/>
</dbReference>
<reference evidence="3" key="2">
    <citation type="submission" date="2020-02" db="EMBL/GenBank/DDBJ databases">
        <title>Unexpected conservation and global transmission of agrobacterial virulence plasmids.</title>
        <authorList>
            <person name="Weisberg A.J."/>
            <person name="Davis E.W. II"/>
            <person name="Tabima J.R."/>
            <person name="Belcher M.S."/>
            <person name="Miller M."/>
            <person name="Kuo C.-H."/>
            <person name="Loper J.E."/>
            <person name="Grunwald N.J."/>
            <person name="Putnam M.L."/>
            <person name="Chang J.H."/>
        </authorList>
    </citation>
    <scope>NUCLEOTIDE SEQUENCE</scope>
    <source>
        <strain evidence="3">W2/73</strain>
        <plasmid evidence="3">pW2_73_1</plasmid>
    </source>
</reference>
<reference evidence="2 5" key="1">
    <citation type="journal article" date="2020" name="Science">
        <title>Unexpected conservation and global transmission of agrobacterial virulence plasmids.</title>
        <authorList>
            <person name="Weisberg A.J."/>
            <person name="Davis E.W. 2nd"/>
            <person name="Tabima J."/>
            <person name="Belcher M.S."/>
            <person name="Miller M."/>
            <person name="Kuo C.H."/>
            <person name="Loper J.E."/>
            <person name="Grunwald N.J."/>
            <person name="Putnam M.L."/>
            <person name="Chang J.H."/>
        </authorList>
    </citation>
    <scope>NUCLEOTIDE SEQUENCE [LARGE SCALE GENOMIC DNA]</scope>
    <source>
        <strain evidence="2 5">A19/93</strain>
    </source>
</reference>
<proteinExistence type="predicted"/>
<name>A0AAE7R8R5_9HYPH</name>
<dbReference type="EMBL" id="CP049208">
    <property type="protein sequence ID" value="QTG03376.1"/>
    <property type="molecule type" value="Genomic_DNA"/>
</dbReference>
<evidence type="ECO:0000313" key="4">
    <source>
        <dbReference type="Proteomes" id="UP000663912"/>
    </source>
</evidence>
<sequence>MKPDDVVRALADTTPLPNCAEEPTFNAPWEAQAFALVVQAHERNLFTWPEWASHFAPVLAGFQSANPSDPETYYKAWLQALEDIMAEKNIADQSAQSSRLAAWERATLATPHGEPILLTNDPLHSAI</sequence>
<gene>
    <name evidence="2" type="ORF">G6L72_24140</name>
    <name evidence="3" type="ORF">G6M88_23265</name>
</gene>
<evidence type="ECO:0000313" key="3">
    <source>
        <dbReference type="EMBL" id="QTG03376.1"/>
    </source>
</evidence>
<protein>
    <submittedName>
        <fullName evidence="3">Nitrile hydratase accessory protein</fullName>
    </submittedName>
</protein>
<dbReference type="SUPFAM" id="SSF50090">
    <property type="entry name" value="Electron transport accessory proteins"/>
    <property type="match status" value="1"/>
</dbReference>
<keyword evidence="5" id="KW-1185">Reference proteome</keyword>
<dbReference type="Gene3D" id="1.10.472.20">
    <property type="entry name" value="Nitrile hydratase, beta subunit"/>
    <property type="match status" value="1"/>
</dbReference>
<dbReference type="InterPro" id="IPR008990">
    <property type="entry name" value="Elect_transpt_acc-like_dom_sf"/>
</dbReference>
<accession>A0AAE7R8R5</accession>
<evidence type="ECO:0000313" key="2">
    <source>
        <dbReference type="EMBL" id="NTF39783.1"/>
    </source>
</evidence>
<keyword evidence="3" id="KW-0614">Plasmid</keyword>
<dbReference type="Proteomes" id="UP000663912">
    <property type="component" value="Plasmid pW2_73_1"/>
</dbReference>
<dbReference type="Proteomes" id="UP000822331">
    <property type="component" value="Unassembled WGS sequence"/>
</dbReference>
<dbReference type="InterPro" id="IPR023808">
    <property type="entry name" value="Nitrile_Hydratase_acc_put"/>
</dbReference>